<feature type="compositionally biased region" description="Low complexity" evidence="1">
    <location>
        <begin position="356"/>
        <end position="365"/>
    </location>
</feature>
<feature type="compositionally biased region" description="Low complexity" evidence="1">
    <location>
        <begin position="205"/>
        <end position="218"/>
    </location>
</feature>
<evidence type="ECO:0000256" key="1">
    <source>
        <dbReference type="SAM" id="MobiDB-lite"/>
    </source>
</evidence>
<feature type="compositionally biased region" description="Low complexity" evidence="1">
    <location>
        <begin position="333"/>
        <end position="347"/>
    </location>
</feature>
<feature type="region of interest" description="Disordered" evidence="1">
    <location>
        <begin position="267"/>
        <end position="365"/>
    </location>
</feature>
<feature type="region of interest" description="Disordered" evidence="1">
    <location>
        <begin position="27"/>
        <end position="63"/>
    </location>
</feature>
<proteinExistence type="predicted"/>
<organism evidence="2 3">
    <name type="scientific">Rotaria magnacalcarata</name>
    <dbReference type="NCBI Taxonomy" id="392030"/>
    <lineage>
        <taxon>Eukaryota</taxon>
        <taxon>Metazoa</taxon>
        <taxon>Spiralia</taxon>
        <taxon>Gnathifera</taxon>
        <taxon>Rotifera</taxon>
        <taxon>Eurotatoria</taxon>
        <taxon>Bdelloidea</taxon>
        <taxon>Philodinida</taxon>
        <taxon>Philodinidae</taxon>
        <taxon>Rotaria</taxon>
    </lineage>
</organism>
<reference evidence="2" key="1">
    <citation type="submission" date="2021-02" db="EMBL/GenBank/DDBJ databases">
        <authorList>
            <person name="Nowell W R."/>
        </authorList>
    </citation>
    <scope>NUCLEOTIDE SEQUENCE</scope>
</reference>
<sequence>MTTIKDASISKPVIAPVQQLSIAVMPPSIHPSRPVDDITILNLRSPTVPRDYSQQQQQQQQLQQQKQKQQQEELLQQQKQKQQQEQQKRKEEQQLQQQKQQQEQQKRKEEQQLQQQKQQQQQQEQKEEQQLQQQKQQQEQQKQKEEQQLQQQKQQLQQQKQKEEQQKQKEEQQQLLLLQQQQQQQQQYQQRLQLRNPLQMNTVRSQSLPPSQFSSFPSANQQKSIPNQVPPVAIVPPTPQRTLPSLQITLRNDENERNVSSTINIPKTMTSSAKPTNERANREQKHTFQSSTRILVGGGSRSAFRPFRKPTAFNPQQRVPPNTNARAQISTDQIQQNSSNQQINQSSHSHHHHRQQQQQQQQQQQ</sequence>
<evidence type="ECO:0000313" key="2">
    <source>
        <dbReference type="EMBL" id="CAF5041202.1"/>
    </source>
</evidence>
<accession>A0A8S3EAL4</accession>
<dbReference type="EMBL" id="CAJOBI010220936">
    <property type="protein sequence ID" value="CAF5041202.1"/>
    <property type="molecule type" value="Genomic_DNA"/>
</dbReference>
<feature type="compositionally biased region" description="Polar residues" evidence="1">
    <location>
        <begin position="313"/>
        <end position="332"/>
    </location>
</feature>
<feature type="non-terminal residue" evidence="2">
    <location>
        <position position="1"/>
    </location>
</feature>
<gene>
    <name evidence="2" type="ORF">SMN809_LOCUS58646</name>
</gene>
<feature type="non-terminal residue" evidence="2">
    <location>
        <position position="365"/>
    </location>
</feature>
<feature type="compositionally biased region" description="Low complexity" evidence="1">
    <location>
        <begin position="54"/>
        <end position="63"/>
    </location>
</feature>
<feature type="region of interest" description="Disordered" evidence="1">
    <location>
        <begin position="204"/>
        <end position="225"/>
    </location>
</feature>
<comment type="caution">
    <text evidence="2">The sequence shown here is derived from an EMBL/GenBank/DDBJ whole genome shotgun (WGS) entry which is preliminary data.</text>
</comment>
<feature type="compositionally biased region" description="Basic and acidic residues" evidence="1">
    <location>
        <begin position="276"/>
        <end position="286"/>
    </location>
</feature>
<dbReference type="Proteomes" id="UP000676336">
    <property type="component" value="Unassembled WGS sequence"/>
</dbReference>
<protein>
    <submittedName>
        <fullName evidence="2">Uncharacterized protein</fullName>
    </submittedName>
</protein>
<dbReference type="AlphaFoldDB" id="A0A8S3EAL4"/>
<evidence type="ECO:0000313" key="3">
    <source>
        <dbReference type="Proteomes" id="UP000676336"/>
    </source>
</evidence>
<name>A0A8S3EAL4_9BILA</name>